<reference evidence="1" key="1">
    <citation type="submission" date="2023-04" db="EMBL/GenBank/DDBJ databases">
        <title>Draft Genome sequencing of Naganishia species isolated from polar environments using Oxford Nanopore Technology.</title>
        <authorList>
            <person name="Leo P."/>
            <person name="Venkateswaran K."/>
        </authorList>
    </citation>
    <scope>NUCLEOTIDE SEQUENCE</scope>
    <source>
        <strain evidence="1">MNA-CCFEE 5261</strain>
    </source>
</reference>
<gene>
    <name evidence="1" type="ORF">QFC19_002195</name>
</gene>
<evidence type="ECO:0000313" key="1">
    <source>
        <dbReference type="EMBL" id="KAJ9109442.1"/>
    </source>
</evidence>
<accession>A0ACC2WFX6</accession>
<comment type="caution">
    <text evidence="1">The sequence shown here is derived from an EMBL/GenBank/DDBJ whole genome shotgun (WGS) entry which is preliminary data.</text>
</comment>
<protein>
    <submittedName>
        <fullName evidence="1">Uncharacterized protein</fullName>
    </submittedName>
</protein>
<dbReference type="Proteomes" id="UP001241377">
    <property type="component" value="Unassembled WGS sequence"/>
</dbReference>
<organism evidence="1 2">
    <name type="scientific">Naganishia cerealis</name>
    <dbReference type="NCBI Taxonomy" id="610337"/>
    <lineage>
        <taxon>Eukaryota</taxon>
        <taxon>Fungi</taxon>
        <taxon>Dikarya</taxon>
        <taxon>Basidiomycota</taxon>
        <taxon>Agaricomycotina</taxon>
        <taxon>Tremellomycetes</taxon>
        <taxon>Filobasidiales</taxon>
        <taxon>Filobasidiaceae</taxon>
        <taxon>Naganishia</taxon>
    </lineage>
</organism>
<evidence type="ECO:0000313" key="2">
    <source>
        <dbReference type="Proteomes" id="UP001241377"/>
    </source>
</evidence>
<sequence length="573" mass="64701">MTKANETLPLIAPRPIVTPNLDDERANMHKSPSASALSPGSVEARRKMMLSPDFNDGRPSKRTPSADSPMRRRNSVSAADVFGHPQRPFYERLLTHHQTVTNPGSPFDGQFVNLNTSTFFAHKNSSGLLDSNASVYSEDEQSRRIARLNTLRPLRLIGDYRQLADWKEGYCHDLNSIKNRKVRQYYRDQNYLIERFCEIDDFLDSGQMHINMLSTYGQEELPEIPEHEPIDASSMERENNDSKQTTHLKSRFNDVPGNVQSEGAHFLGYNHEQNSHEVLVAILVNFVINFILLIGKLVVALLTNSISVVASLVDSVLDFLSTFIIYIANRLTTVQTSTIKHSYPVGRSRLEPLGILIFSVIIIISFFQVGQESFKQIFLLPGPKVPVSIGLDAIGIMSLTIVAKVCCWIWCSKSKSSSVQALAQDAMTDIVFNIVSLLMPTLGHYFNIWWFDPAGALLLSFYIIISWSVTAYQHIDNLTGAAASPLEYKVILYLSFRFAELIKQITALKVYHVGDNLNVEIDVVFNMEDMRLNFKDCHDIAEALQYAVETLPTVERAYVHIDYMEGNFKGHLN</sequence>
<dbReference type="EMBL" id="JASBWR010000018">
    <property type="protein sequence ID" value="KAJ9109442.1"/>
    <property type="molecule type" value="Genomic_DNA"/>
</dbReference>
<proteinExistence type="predicted"/>
<keyword evidence="2" id="KW-1185">Reference proteome</keyword>
<name>A0ACC2WFX6_9TREE</name>